<sequence length="305" mass="33821">MKTLWMFPGQGSQRQGMLSNVTPSLRKKVTDLTDIELTDTDQGYTDSVQIQLSILILQIDQIDKMKADGWAPNLVAGHSLGVFAAAYAANVITAVDAIKVVALRAKEMQNAYPTGYGMGVIVGLLRKEVTGIVNENFDKRNPVYVSNQNSQLQVTVSGSIIGIKKILEQAKKRGAQKAKLLRVPVPSHSPLMRDVAKKLTTILGKIQLQDPTCIYLADYNGHATKSVERVTYDLGNNLVHPVYWDVMMDVAKEYLIDSSVEFSPGHVMTGLLKTKIPDMKTISMADMVLEDAEFLLNKWKNQEKR</sequence>
<name>A0A0R2H622_9LACO</name>
<dbReference type="Gene3D" id="3.30.70.250">
    <property type="entry name" value="Malonyl-CoA ACP transacylase, ACP-binding"/>
    <property type="match status" value="1"/>
</dbReference>
<comment type="catalytic activity">
    <reaction evidence="4">
        <text>holo-[ACP] + malonyl-CoA = malonyl-[ACP] + CoA</text>
        <dbReference type="Rhea" id="RHEA:41792"/>
        <dbReference type="Rhea" id="RHEA-COMP:9623"/>
        <dbReference type="Rhea" id="RHEA-COMP:9685"/>
        <dbReference type="ChEBI" id="CHEBI:57287"/>
        <dbReference type="ChEBI" id="CHEBI:57384"/>
        <dbReference type="ChEBI" id="CHEBI:64479"/>
        <dbReference type="ChEBI" id="CHEBI:78449"/>
        <dbReference type="EC" id="2.3.1.39"/>
    </reaction>
</comment>
<dbReference type="GO" id="GO:0005829">
    <property type="term" value="C:cytosol"/>
    <property type="evidence" value="ECO:0007669"/>
    <property type="project" value="TreeGrafter"/>
</dbReference>
<keyword evidence="2 6" id="KW-0808">Transferase</keyword>
<keyword evidence="8" id="KW-1185">Reference proteome</keyword>
<evidence type="ECO:0000313" key="6">
    <source>
        <dbReference type="EMBL" id="AMV62164.1"/>
    </source>
</evidence>
<evidence type="ECO:0000313" key="7">
    <source>
        <dbReference type="EMBL" id="AMV67980.1"/>
    </source>
</evidence>
<evidence type="ECO:0000313" key="9">
    <source>
        <dbReference type="Proteomes" id="UP000076405"/>
    </source>
</evidence>
<dbReference type="Pfam" id="PF00698">
    <property type="entry name" value="Acyl_transf_1"/>
    <property type="match status" value="1"/>
</dbReference>
<organism evidence="6 9">
    <name type="scientific">Pediococcus damnosus</name>
    <dbReference type="NCBI Taxonomy" id="51663"/>
    <lineage>
        <taxon>Bacteria</taxon>
        <taxon>Bacillati</taxon>
        <taxon>Bacillota</taxon>
        <taxon>Bacilli</taxon>
        <taxon>Lactobacillales</taxon>
        <taxon>Lactobacillaceae</taxon>
        <taxon>Pediococcus</taxon>
    </lineage>
</organism>
<dbReference type="SUPFAM" id="SSF52151">
    <property type="entry name" value="FabD/lysophospholipase-like"/>
    <property type="match status" value="1"/>
</dbReference>
<evidence type="ECO:0000313" key="8">
    <source>
        <dbReference type="Proteomes" id="UP000076244"/>
    </source>
</evidence>
<dbReference type="OrthoDB" id="9805460at2"/>
<keyword evidence="3 6" id="KW-0012">Acyltransferase</keyword>
<dbReference type="Proteomes" id="UP000076244">
    <property type="component" value="Chromosome"/>
</dbReference>
<protein>
    <recommendedName>
        <fullName evidence="1">[acyl-carrier-protein] S-malonyltransferase</fullName>
        <ecNumber evidence="1">2.3.1.39</ecNumber>
    </recommendedName>
</protein>
<dbReference type="SUPFAM" id="SSF55048">
    <property type="entry name" value="Probable ACP-binding domain of malonyl-CoA ACP transacylase"/>
    <property type="match status" value="1"/>
</dbReference>
<dbReference type="InterPro" id="IPR016036">
    <property type="entry name" value="Malonyl_transacylase_ACP-bd"/>
</dbReference>
<dbReference type="Proteomes" id="UP000076405">
    <property type="component" value="Chromosome"/>
</dbReference>
<dbReference type="KEGG" id="pdm:ADU72_2059"/>
<dbReference type="PANTHER" id="PTHR42681">
    <property type="entry name" value="MALONYL-COA-ACYL CARRIER PROTEIN TRANSACYLASE, MITOCHONDRIAL"/>
    <property type="match status" value="1"/>
</dbReference>
<evidence type="ECO:0000256" key="1">
    <source>
        <dbReference type="ARBA" id="ARBA00013258"/>
    </source>
</evidence>
<dbReference type="GO" id="GO:0006633">
    <property type="term" value="P:fatty acid biosynthetic process"/>
    <property type="evidence" value="ECO:0007669"/>
    <property type="project" value="TreeGrafter"/>
</dbReference>
<dbReference type="EC" id="2.3.1.39" evidence="1"/>
<dbReference type="AlphaFoldDB" id="A0A0R2H622"/>
<dbReference type="PANTHER" id="PTHR42681:SF1">
    <property type="entry name" value="MALONYL-COA-ACYL CARRIER PROTEIN TRANSACYLASE, MITOCHONDRIAL"/>
    <property type="match status" value="1"/>
</dbReference>
<evidence type="ECO:0000256" key="2">
    <source>
        <dbReference type="ARBA" id="ARBA00022679"/>
    </source>
</evidence>
<dbReference type="InterPro" id="IPR050858">
    <property type="entry name" value="Mal-CoA-ACP_Trans/PKS_FabD"/>
</dbReference>
<feature type="domain" description="Malonyl-CoA:ACP transacylase (MAT)" evidence="5">
    <location>
        <begin position="6"/>
        <end position="287"/>
    </location>
</feature>
<evidence type="ECO:0000256" key="4">
    <source>
        <dbReference type="ARBA" id="ARBA00048462"/>
    </source>
</evidence>
<dbReference type="EMBL" id="CP012275">
    <property type="protein sequence ID" value="AMV62164.1"/>
    <property type="molecule type" value="Genomic_DNA"/>
</dbReference>
<gene>
    <name evidence="6" type="ORF">ADU70_0664</name>
    <name evidence="7" type="ORF">ADU72_2059</name>
</gene>
<evidence type="ECO:0000256" key="3">
    <source>
        <dbReference type="ARBA" id="ARBA00023315"/>
    </source>
</evidence>
<evidence type="ECO:0000259" key="5">
    <source>
        <dbReference type="SMART" id="SM00827"/>
    </source>
</evidence>
<dbReference type="RefSeq" id="WP_046870589.1">
    <property type="nucleotide sequence ID" value="NZ_BAAAXI010000136.1"/>
</dbReference>
<dbReference type="InterPro" id="IPR001227">
    <property type="entry name" value="Ac_transferase_dom_sf"/>
</dbReference>
<proteinExistence type="predicted"/>
<dbReference type="InterPro" id="IPR014043">
    <property type="entry name" value="Acyl_transferase_dom"/>
</dbReference>
<dbReference type="GeneID" id="57277227"/>
<dbReference type="GO" id="GO:0004314">
    <property type="term" value="F:[acyl-carrier-protein] S-malonyltransferase activity"/>
    <property type="evidence" value="ECO:0007669"/>
    <property type="project" value="UniProtKB-EC"/>
</dbReference>
<accession>A0A0R2H622</accession>
<dbReference type="EMBL" id="CP012288">
    <property type="protein sequence ID" value="AMV67980.1"/>
    <property type="molecule type" value="Genomic_DNA"/>
</dbReference>
<reference evidence="8 9" key="1">
    <citation type="journal article" date="2016" name="PLoS ONE">
        <title>The Identification of Novel Diagnostic Marker Genes for the Detection of Beer Spoiling Pediococcus damnosus Strains Using the BlAst Diagnostic Gene findEr.</title>
        <authorList>
            <person name="Behr J."/>
            <person name="Geissler A.J."/>
            <person name="Schmid J."/>
            <person name="Zehe A."/>
            <person name="Vogel R.F."/>
        </authorList>
    </citation>
    <scope>NUCLEOTIDE SEQUENCE [LARGE SCALE GENOMIC DNA]</scope>
    <source>
        <strain evidence="6 9">TMW 2.1533</strain>
        <strain evidence="7 8">TMW 2.1535</strain>
    </source>
</reference>
<dbReference type="SMART" id="SM00827">
    <property type="entry name" value="PKS_AT"/>
    <property type="match status" value="1"/>
</dbReference>
<dbReference type="InterPro" id="IPR016035">
    <property type="entry name" value="Acyl_Trfase/lysoPLipase"/>
</dbReference>
<dbReference type="Gene3D" id="3.40.366.10">
    <property type="entry name" value="Malonyl-Coenzyme A Acyl Carrier Protein, domain 2"/>
    <property type="match status" value="1"/>
</dbReference>